<organism evidence="7 8">
    <name type="scientific">Solidesulfovibrio carbinolicus</name>
    <dbReference type="NCBI Taxonomy" id="296842"/>
    <lineage>
        <taxon>Bacteria</taxon>
        <taxon>Pseudomonadati</taxon>
        <taxon>Thermodesulfobacteriota</taxon>
        <taxon>Desulfovibrionia</taxon>
        <taxon>Desulfovibrionales</taxon>
        <taxon>Desulfovibrionaceae</taxon>
        <taxon>Solidesulfovibrio</taxon>
    </lineage>
</organism>
<dbReference type="KEGG" id="dcb:C3Y92_01950"/>
<gene>
    <name evidence="7" type="ORF">C3Y92_01950</name>
</gene>
<proteinExistence type="inferred from homology"/>
<feature type="domain" description="NlpC/P60" evidence="6">
    <location>
        <begin position="33"/>
        <end position="157"/>
    </location>
</feature>
<dbReference type="EMBL" id="CP026538">
    <property type="protein sequence ID" value="QAZ66069.1"/>
    <property type="molecule type" value="Genomic_DNA"/>
</dbReference>
<sequence length="158" mass="17233">MFVVCRLALLACLVLFLGGCAFSVADRAPIAPPPATGTVLETARELIGTPYRPAGENPGEGFDCSGFVKWVYARHGIRLPRRTQDQLMAGRPVRKEELRAGDLVFFAPSGALSSLHVGIFDGHGGFIHSPSRGGRVRQETIWAPYWKSSYYAANRVTQ</sequence>
<name>A0A4P6HXT2_9BACT</name>
<dbReference type="InterPro" id="IPR051202">
    <property type="entry name" value="Peptidase_C40"/>
</dbReference>
<keyword evidence="3 7" id="KW-0378">Hydrolase</keyword>
<dbReference type="PANTHER" id="PTHR47053:SF1">
    <property type="entry name" value="MUREIN DD-ENDOPEPTIDASE MEPH-RELATED"/>
    <property type="match status" value="1"/>
</dbReference>
<dbReference type="PROSITE" id="PS51935">
    <property type="entry name" value="NLPC_P60"/>
    <property type="match status" value="1"/>
</dbReference>
<evidence type="ECO:0000313" key="8">
    <source>
        <dbReference type="Proteomes" id="UP000293296"/>
    </source>
</evidence>
<evidence type="ECO:0000256" key="4">
    <source>
        <dbReference type="ARBA" id="ARBA00022807"/>
    </source>
</evidence>
<dbReference type="InterPro" id="IPR000064">
    <property type="entry name" value="NLP_P60_dom"/>
</dbReference>
<dbReference type="Pfam" id="PF00877">
    <property type="entry name" value="NLPC_P60"/>
    <property type="match status" value="1"/>
</dbReference>
<feature type="signal peptide" evidence="5">
    <location>
        <begin position="1"/>
        <end position="21"/>
    </location>
</feature>
<evidence type="ECO:0000256" key="5">
    <source>
        <dbReference type="SAM" id="SignalP"/>
    </source>
</evidence>
<keyword evidence="8" id="KW-1185">Reference proteome</keyword>
<reference evidence="7 8" key="1">
    <citation type="submission" date="2018-02" db="EMBL/GenBank/DDBJ databases">
        <title>Genome sequence of Desulfovibrio carbinolicus DSM 3852.</title>
        <authorList>
            <person name="Wilbanks E."/>
            <person name="Skennerton C.T."/>
            <person name="Orphan V.J."/>
        </authorList>
    </citation>
    <scope>NUCLEOTIDE SEQUENCE [LARGE SCALE GENOMIC DNA]</scope>
    <source>
        <strain evidence="7 8">DSM 3852</strain>
    </source>
</reference>
<dbReference type="InterPro" id="IPR038765">
    <property type="entry name" value="Papain-like_cys_pep_sf"/>
</dbReference>
<dbReference type="GO" id="GO:0008234">
    <property type="term" value="F:cysteine-type peptidase activity"/>
    <property type="evidence" value="ECO:0007669"/>
    <property type="project" value="UniProtKB-KW"/>
</dbReference>
<dbReference type="RefSeq" id="WP_129348998.1">
    <property type="nucleotide sequence ID" value="NZ_CP026538.1"/>
</dbReference>
<dbReference type="PROSITE" id="PS51257">
    <property type="entry name" value="PROKAR_LIPOPROTEIN"/>
    <property type="match status" value="1"/>
</dbReference>
<evidence type="ECO:0000256" key="2">
    <source>
        <dbReference type="ARBA" id="ARBA00022670"/>
    </source>
</evidence>
<evidence type="ECO:0000313" key="7">
    <source>
        <dbReference type="EMBL" id="QAZ66069.1"/>
    </source>
</evidence>
<dbReference type="AlphaFoldDB" id="A0A4P6HXT2"/>
<dbReference type="SUPFAM" id="SSF54001">
    <property type="entry name" value="Cysteine proteinases"/>
    <property type="match status" value="1"/>
</dbReference>
<keyword evidence="2" id="KW-0645">Protease</keyword>
<dbReference type="OrthoDB" id="9807055at2"/>
<dbReference type="PANTHER" id="PTHR47053">
    <property type="entry name" value="MUREIN DD-ENDOPEPTIDASE MEPH-RELATED"/>
    <property type="match status" value="1"/>
</dbReference>
<keyword evidence="4" id="KW-0788">Thiol protease</keyword>
<evidence type="ECO:0000259" key="6">
    <source>
        <dbReference type="PROSITE" id="PS51935"/>
    </source>
</evidence>
<comment type="similarity">
    <text evidence="1">Belongs to the peptidase C40 family.</text>
</comment>
<dbReference type="GO" id="GO:0006508">
    <property type="term" value="P:proteolysis"/>
    <property type="evidence" value="ECO:0007669"/>
    <property type="project" value="UniProtKB-KW"/>
</dbReference>
<feature type="chain" id="PRO_5020214416" evidence="5">
    <location>
        <begin position="22"/>
        <end position="158"/>
    </location>
</feature>
<dbReference type="Gene3D" id="3.90.1720.10">
    <property type="entry name" value="endopeptidase domain like (from Nostoc punctiforme)"/>
    <property type="match status" value="1"/>
</dbReference>
<protein>
    <submittedName>
        <fullName evidence="7">Glycoside hydrolase</fullName>
    </submittedName>
</protein>
<keyword evidence="5" id="KW-0732">Signal</keyword>
<evidence type="ECO:0000256" key="1">
    <source>
        <dbReference type="ARBA" id="ARBA00007074"/>
    </source>
</evidence>
<evidence type="ECO:0000256" key="3">
    <source>
        <dbReference type="ARBA" id="ARBA00022801"/>
    </source>
</evidence>
<dbReference type="Proteomes" id="UP000293296">
    <property type="component" value="Chromosome"/>
</dbReference>
<accession>A0A4P6HXT2</accession>